<dbReference type="GO" id="GO:0030336">
    <property type="term" value="P:negative regulation of cell migration"/>
    <property type="evidence" value="ECO:0007669"/>
    <property type="project" value="InterPro"/>
</dbReference>
<dbReference type="PANTHER" id="PTHR34831:SF1">
    <property type="entry name" value="MIGRATION AND INVASION-INHIBITORY PROTEIN"/>
    <property type="match status" value="1"/>
</dbReference>
<evidence type="ECO:0008006" key="4">
    <source>
        <dbReference type="Google" id="ProtNLM"/>
    </source>
</evidence>
<feature type="region of interest" description="Disordered" evidence="1">
    <location>
        <begin position="1"/>
        <end position="26"/>
    </location>
</feature>
<dbReference type="AlphaFoldDB" id="A0A3B4AI18"/>
<name>A0A3B4AI18_9GOBI</name>
<accession>A0A3B4AI18</accession>
<dbReference type="Pfam" id="PF15734">
    <property type="entry name" value="MIIP"/>
    <property type="match status" value="1"/>
</dbReference>
<keyword evidence="3" id="KW-1185">Reference proteome</keyword>
<dbReference type="InterPro" id="IPR031466">
    <property type="entry name" value="MIIP"/>
</dbReference>
<dbReference type="PANTHER" id="PTHR34831">
    <property type="entry name" value="MIGRATION AND INVASION-INHIBITORY PROTEIN"/>
    <property type="match status" value="1"/>
</dbReference>
<evidence type="ECO:0000313" key="3">
    <source>
        <dbReference type="Proteomes" id="UP000261520"/>
    </source>
</evidence>
<evidence type="ECO:0000256" key="1">
    <source>
        <dbReference type="SAM" id="MobiDB-lite"/>
    </source>
</evidence>
<dbReference type="Proteomes" id="UP000261520">
    <property type="component" value="Unplaced"/>
</dbReference>
<evidence type="ECO:0000313" key="2">
    <source>
        <dbReference type="Ensembl" id="ENSPMGP00000016325.1"/>
    </source>
</evidence>
<sequence>EVPAHAAPRANLRRGSRQQSEEAQSSIGRHHLTPLLGYDWIADAEDSLMERSDDFFNDLCRFRALNREQCVNSRHSGLYLICYIITGTFSYRINNRLFPVPLISEECCPVCKKHKSEHPHTAKEPALIRVSIPRSTLLPPHKYKAHRRCSFDPSDSLSLPSVSKNCIVPLLKKSFLGINDNAPHCLLSELFTNFTPTHAKLPFIQSLSTDWSFPTKRKICCSHPFFI</sequence>
<proteinExistence type="predicted"/>
<protein>
    <recommendedName>
        <fullName evidence="4">Migration and invasion inhibitory protein</fullName>
    </recommendedName>
</protein>
<feature type="compositionally biased region" description="Polar residues" evidence="1">
    <location>
        <begin position="17"/>
        <end position="26"/>
    </location>
</feature>
<reference evidence="2" key="1">
    <citation type="submission" date="2025-08" db="UniProtKB">
        <authorList>
            <consortium name="Ensembl"/>
        </authorList>
    </citation>
    <scope>IDENTIFICATION</scope>
</reference>
<dbReference type="Ensembl" id="ENSPMGT00000017424.1">
    <property type="protein sequence ID" value="ENSPMGP00000016325.1"/>
    <property type="gene ID" value="ENSPMGG00000013406.1"/>
</dbReference>
<organism evidence="2 3">
    <name type="scientific">Periophthalmus magnuspinnatus</name>
    <dbReference type="NCBI Taxonomy" id="409849"/>
    <lineage>
        <taxon>Eukaryota</taxon>
        <taxon>Metazoa</taxon>
        <taxon>Chordata</taxon>
        <taxon>Craniata</taxon>
        <taxon>Vertebrata</taxon>
        <taxon>Euteleostomi</taxon>
        <taxon>Actinopterygii</taxon>
        <taxon>Neopterygii</taxon>
        <taxon>Teleostei</taxon>
        <taxon>Neoteleostei</taxon>
        <taxon>Acanthomorphata</taxon>
        <taxon>Gobiaria</taxon>
        <taxon>Gobiiformes</taxon>
        <taxon>Gobioidei</taxon>
        <taxon>Gobiidae</taxon>
        <taxon>Oxudercinae</taxon>
        <taxon>Periophthalmus</taxon>
    </lineage>
</organism>
<reference evidence="2" key="2">
    <citation type="submission" date="2025-09" db="UniProtKB">
        <authorList>
            <consortium name="Ensembl"/>
        </authorList>
    </citation>
    <scope>IDENTIFICATION</scope>
</reference>
<dbReference type="GO" id="GO:0010972">
    <property type="term" value="P:negative regulation of G2/M transition of mitotic cell cycle"/>
    <property type="evidence" value="ECO:0007669"/>
    <property type="project" value="InterPro"/>
</dbReference>